<dbReference type="InterPro" id="IPR003265">
    <property type="entry name" value="HhH-GPD_domain"/>
</dbReference>
<evidence type="ECO:0000259" key="5">
    <source>
        <dbReference type="SMART" id="SM00478"/>
    </source>
</evidence>
<dbReference type="InterPro" id="IPR037046">
    <property type="entry name" value="AlkA_N_sf"/>
</dbReference>
<dbReference type="Proteomes" id="UP001164305">
    <property type="component" value="Chromosome"/>
</dbReference>
<dbReference type="EMBL" id="CP107020">
    <property type="protein sequence ID" value="UYG18165.1"/>
    <property type="molecule type" value="Genomic_DNA"/>
</dbReference>
<organism evidence="7 8">
    <name type="scientific">Brachybacterium huguangmaarense</name>
    <dbReference type="NCBI Taxonomy" id="1652028"/>
    <lineage>
        <taxon>Bacteria</taxon>
        <taxon>Bacillati</taxon>
        <taxon>Actinomycetota</taxon>
        <taxon>Actinomycetes</taxon>
        <taxon>Micrococcales</taxon>
        <taxon>Dermabacteraceae</taxon>
        <taxon>Brachybacterium</taxon>
    </lineage>
</organism>
<protein>
    <recommendedName>
        <fullName evidence="2">DNA-3-methyladenine glycosylase II</fullName>
        <ecNumber evidence="2">3.2.2.21</ecNumber>
    </recommendedName>
</protein>
<dbReference type="Pfam" id="PF06029">
    <property type="entry name" value="AlkA_N"/>
    <property type="match status" value="1"/>
</dbReference>
<dbReference type="Gene3D" id="1.10.1670.10">
    <property type="entry name" value="Helix-hairpin-Helix base-excision DNA repair enzymes (C-terminal)"/>
    <property type="match status" value="1"/>
</dbReference>
<feature type="domain" description="DNA-3-methyladenine glycosylase AlkA N-terminal" evidence="6">
    <location>
        <begin position="13"/>
        <end position="132"/>
    </location>
</feature>
<feature type="domain" description="HhH-GPD" evidence="5">
    <location>
        <begin position="142"/>
        <end position="295"/>
    </location>
</feature>
<dbReference type="SMART" id="SM00478">
    <property type="entry name" value="ENDO3c"/>
    <property type="match status" value="1"/>
</dbReference>
<evidence type="ECO:0000313" key="8">
    <source>
        <dbReference type="Proteomes" id="UP001164305"/>
    </source>
</evidence>
<comment type="catalytic activity">
    <reaction evidence="1">
        <text>Hydrolysis of alkylated DNA, releasing 3-methyladenine, 3-methylguanine, 7-methylguanine and 7-methyladenine.</text>
        <dbReference type="EC" id="3.2.2.21"/>
    </reaction>
</comment>
<dbReference type="PANTHER" id="PTHR43003:SF13">
    <property type="entry name" value="DNA-3-METHYLADENINE GLYCOSYLASE 2"/>
    <property type="match status" value="1"/>
</dbReference>
<evidence type="ECO:0000259" key="6">
    <source>
        <dbReference type="SMART" id="SM01009"/>
    </source>
</evidence>
<dbReference type="RefSeq" id="WP_263595358.1">
    <property type="nucleotide sequence ID" value="NZ_CP107020.1"/>
</dbReference>
<dbReference type="SUPFAM" id="SSF48150">
    <property type="entry name" value="DNA-glycosylase"/>
    <property type="match status" value="1"/>
</dbReference>
<keyword evidence="4" id="KW-0234">DNA repair</keyword>
<keyword evidence="3" id="KW-0227">DNA damage</keyword>
<dbReference type="SUPFAM" id="SSF55945">
    <property type="entry name" value="TATA-box binding protein-like"/>
    <property type="match status" value="1"/>
</dbReference>
<dbReference type="Gene3D" id="3.30.310.20">
    <property type="entry name" value="DNA-3-methyladenine glycosylase AlkA, N-terminal domain"/>
    <property type="match status" value="1"/>
</dbReference>
<dbReference type="InterPro" id="IPR023170">
    <property type="entry name" value="HhH_base_excis_C"/>
</dbReference>
<dbReference type="Gene3D" id="1.10.340.30">
    <property type="entry name" value="Hypothetical protein, domain 2"/>
    <property type="match status" value="1"/>
</dbReference>
<dbReference type="InterPro" id="IPR011257">
    <property type="entry name" value="DNA_glycosylase"/>
</dbReference>
<proteinExistence type="predicted"/>
<name>A0ABY6G500_9MICO</name>
<dbReference type="InterPro" id="IPR051912">
    <property type="entry name" value="Alkylbase_DNA_Glycosylase/TA"/>
</dbReference>
<dbReference type="InterPro" id="IPR010316">
    <property type="entry name" value="AlkA_N"/>
</dbReference>
<dbReference type="SMART" id="SM01009">
    <property type="entry name" value="AlkA_N"/>
    <property type="match status" value="1"/>
</dbReference>
<accession>A0ABY6G500</accession>
<dbReference type="PANTHER" id="PTHR43003">
    <property type="entry name" value="DNA-3-METHYLADENINE GLYCOSYLASE"/>
    <property type="match status" value="1"/>
</dbReference>
<evidence type="ECO:0000313" key="7">
    <source>
        <dbReference type="EMBL" id="UYG18165.1"/>
    </source>
</evidence>
<evidence type="ECO:0000256" key="3">
    <source>
        <dbReference type="ARBA" id="ARBA00022763"/>
    </source>
</evidence>
<gene>
    <name evidence="7" type="ORF">BRM3_07135</name>
</gene>
<keyword evidence="8" id="KW-1185">Reference proteome</keyword>
<evidence type="ECO:0000256" key="2">
    <source>
        <dbReference type="ARBA" id="ARBA00012000"/>
    </source>
</evidence>
<dbReference type="EC" id="3.2.2.21" evidence="2"/>
<reference evidence="7" key="1">
    <citation type="submission" date="2022-10" db="EMBL/GenBank/DDBJ databases">
        <title>Whole-Genome Sequencing of Brachybacterium huguangmaarense BRM-3, Isolated from Betula schmidtii.</title>
        <authorList>
            <person name="Haam D."/>
        </authorList>
    </citation>
    <scope>NUCLEOTIDE SEQUENCE</scope>
    <source>
        <strain evidence="7">BRM-3</strain>
    </source>
</reference>
<sequence length="310" mass="32853">MVEGLDGAATSFDVRLPLRPPFDGAGLAAWFAARAVPGVEHVDGTVWTRAVRCAHGPGVLSADLGDVTATRLPARLHLADPRDEHAAVGLVRRLLDLDADPSAIDAHLAGSMPALAPLVAARPGVRLPGTPSLAEALLWAITGQQISAAHARDFLVAATDLLPEELPVPLRTEHVTRLPVDPVRAAAHAESWYRGPGARRRTIQTAVPAAPPETDDVDALRARLVSMPGIGPWTAEYALLRGVGAPDLSAPRDVALLSAARDLGIADTHESLVAALRAAAPWRSYAVMHLWHHAAGMPRPSRRRGPTDRR</sequence>
<evidence type="ECO:0000256" key="4">
    <source>
        <dbReference type="ARBA" id="ARBA00023204"/>
    </source>
</evidence>
<evidence type="ECO:0000256" key="1">
    <source>
        <dbReference type="ARBA" id="ARBA00000086"/>
    </source>
</evidence>